<dbReference type="Proteomes" id="UP000636709">
    <property type="component" value="Unassembled WGS sequence"/>
</dbReference>
<proteinExistence type="predicted"/>
<keyword evidence="1" id="KW-0472">Membrane</keyword>
<evidence type="ECO:0000256" key="1">
    <source>
        <dbReference type="SAM" id="Phobius"/>
    </source>
</evidence>
<protein>
    <submittedName>
        <fullName evidence="2">Uncharacterized protein</fullName>
    </submittedName>
</protein>
<sequence>MVLRRWMNASFSFGHLRRRITSLFSGGSLLLLTHHLGLMRRRKKPLRDVWKHHRYAIVVILLRFIAP</sequence>
<evidence type="ECO:0000313" key="3">
    <source>
        <dbReference type="Proteomes" id="UP000636709"/>
    </source>
</evidence>
<reference evidence="2" key="1">
    <citation type="submission" date="2020-07" db="EMBL/GenBank/DDBJ databases">
        <title>Genome sequence and genetic diversity analysis of an under-domesticated orphan crop, white fonio (Digitaria exilis).</title>
        <authorList>
            <person name="Bennetzen J.L."/>
            <person name="Chen S."/>
            <person name="Ma X."/>
            <person name="Wang X."/>
            <person name="Yssel A.E.J."/>
            <person name="Chaluvadi S.R."/>
            <person name="Johnson M."/>
            <person name="Gangashetty P."/>
            <person name="Hamidou F."/>
            <person name="Sanogo M.D."/>
            <person name="Zwaenepoel A."/>
            <person name="Wallace J."/>
            <person name="Van De Peer Y."/>
            <person name="Van Deynze A."/>
        </authorList>
    </citation>
    <scope>NUCLEOTIDE SEQUENCE</scope>
    <source>
        <tissue evidence="2">Leaves</tissue>
    </source>
</reference>
<comment type="caution">
    <text evidence="2">The sequence shown here is derived from an EMBL/GenBank/DDBJ whole genome shotgun (WGS) entry which is preliminary data.</text>
</comment>
<gene>
    <name evidence="2" type="ORF">HU200_065352</name>
</gene>
<evidence type="ECO:0000313" key="2">
    <source>
        <dbReference type="EMBL" id="KAF8647442.1"/>
    </source>
</evidence>
<dbReference type="EMBL" id="JACEFO010002852">
    <property type="protein sequence ID" value="KAF8647442.1"/>
    <property type="molecule type" value="Genomic_DNA"/>
</dbReference>
<dbReference type="AlphaFoldDB" id="A0A834ZYP2"/>
<organism evidence="2 3">
    <name type="scientific">Digitaria exilis</name>
    <dbReference type="NCBI Taxonomy" id="1010633"/>
    <lineage>
        <taxon>Eukaryota</taxon>
        <taxon>Viridiplantae</taxon>
        <taxon>Streptophyta</taxon>
        <taxon>Embryophyta</taxon>
        <taxon>Tracheophyta</taxon>
        <taxon>Spermatophyta</taxon>
        <taxon>Magnoliopsida</taxon>
        <taxon>Liliopsida</taxon>
        <taxon>Poales</taxon>
        <taxon>Poaceae</taxon>
        <taxon>PACMAD clade</taxon>
        <taxon>Panicoideae</taxon>
        <taxon>Panicodae</taxon>
        <taxon>Paniceae</taxon>
        <taxon>Anthephorinae</taxon>
        <taxon>Digitaria</taxon>
    </lineage>
</organism>
<keyword evidence="1" id="KW-0812">Transmembrane</keyword>
<feature type="transmembrane region" description="Helical" evidence="1">
    <location>
        <begin position="20"/>
        <end position="38"/>
    </location>
</feature>
<keyword evidence="3" id="KW-1185">Reference proteome</keyword>
<name>A0A834ZYP2_9POAL</name>
<keyword evidence="1" id="KW-1133">Transmembrane helix</keyword>
<accession>A0A834ZYP2</accession>